<feature type="region of interest" description="Disordered" evidence="2">
    <location>
        <begin position="11"/>
        <end position="162"/>
    </location>
</feature>
<sequence length="200" mass="21173">MKPPWKFLAQLMSRQRPSVNSGQTSERDSDRKPVETKLQPAPPPLLASPEAAPGPEHDDESPSQDAVEITAVNTSAVDTVAPASVTAEAGEQKAGADDGRGQSVVDVQALAPTSGADEPLGMPQRKPSKVARKGRVSAIAQSPVVAGGEVRQSPSASGSPFFDEAASLDDDIKQLKDQLAQKLRLQNAQLRKMLKRFESS</sequence>
<feature type="compositionally biased region" description="Basic residues" evidence="2">
    <location>
        <begin position="126"/>
        <end position="135"/>
    </location>
</feature>
<feature type="compositionally biased region" description="Polar residues" evidence="2">
    <location>
        <begin position="12"/>
        <end position="24"/>
    </location>
</feature>
<gene>
    <name evidence="3" type="ORF">GFB56_30395</name>
</gene>
<protein>
    <recommendedName>
        <fullName evidence="5">Transcriptional regulator</fullName>
    </recommendedName>
</protein>
<evidence type="ECO:0000256" key="2">
    <source>
        <dbReference type="SAM" id="MobiDB-lite"/>
    </source>
</evidence>
<evidence type="ECO:0008006" key="5">
    <source>
        <dbReference type="Google" id="ProtNLM"/>
    </source>
</evidence>
<keyword evidence="4" id="KW-1185">Reference proteome</keyword>
<dbReference type="Proteomes" id="UP000744980">
    <property type="component" value="Unassembled WGS sequence"/>
</dbReference>
<keyword evidence="1" id="KW-0175">Coiled coil</keyword>
<accession>A0AAW4FUN6</accession>
<feature type="compositionally biased region" description="Basic and acidic residues" evidence="2">
    <location>
        <begin position="90"/>
        <end position="100"/>
    </location>
</feature>
<dbReference type="EMBL" id="WXFA01000036">
    <property type="protein sequence ID" value="MBM3095049.1"/>
    <property type="molecule type" value="Genomic_DNA"/>
</dbReference>
<proteinExistence type="predicted"/>
<evidence type="ECO:0000313" key="3">
    <source>
        <dbReference type="EMBL" id="MBM3095049.1"/>
    </source>
</evidence>
<comment type="caution">
    <text evidence="3">The sequence shown here is derived from an EMBL/GenBank/DDBJ whole genome shotgun (WGS) entry which is preliminary data.</text>
</comment>
<reference evidence="3 4" key="1">
    <citation type="submission" date="2020-01" db="EMBL/GenBank/DDBJ databases">
        <title>Draft genome assembly of Ensifer adhaerens T173.</title>
        <authorList>
            <person name="Craig J.E."/>
            <person name="Stinchcombe J.R."/>
        </authorList>
    </citation>
    <scope>NUCLEOTIDE SEQUENCE [LARGE SCALE GENOMIC DNA]</scope>
    <source>
        <strain evidence="3 4">T173</strain>
    </source>
</reference>
<name>A0AAW4FUN6_9HYPH</name>
<organism evidence="3 4">
    <name type="scientific">Ensifer canadensis</name>
    <dbReference type="NCBI Taxonomy" id="555315"/>
    <lineage>
        <taxon>Bacteria</taxon>
        <taxon>Pseudomonadati</taxon>
        <taxon>Pseudomonadota</taxon>
        <taxon>Alphaproteobacteria</taxon>
        <taxon>Hyphomicrobiales</taxon>
        <taxon>Rhizobiaceae</taxon>
        <taxon>Sinorhizobium/Ensifer group</taxon>
        <taxon>Ensifer</taxon>
    </lineage>
</organism>
<evidence type="ECO:0000256" key="1">
    <source>
        <dbReference type="SAM" id="Coils"/>
    </source>
</evidence>
<dbReference type="AlphaFoldDB" id="A0AAW4FUN6"/>
<feature type="coiled-coil region" evidence="1">
    <location>
        <begin position="165"/>
        <end position="200"/>
    </location>
</feature>
<evidence type="ECO:0000313" key="4">
    <source>
        <dbReference type="Proteomes" id="UP000744980"/>
    </source>
</evidence>
<feature type="compositionally biased region" description="Basic and acidic residues" evidence="2">
    <location>
        <begin position="25"/>
        <end position="35"/>
    </location>
</feature>
<dbReference type="RefSeq" id="WP_203529586.1">
    <property type="nucleotide sequence ID" value="NZ_CP083375.1"/>
</dbReference>